<dbReference type="Proteomes" id="UP000558488">
    <property type="component" value="Unassembled WGS sequence"/>
</dbReference>
<protein>
    <submittedName>
        <fullName evidence="2">Uncharacterized protein</fullName>
    </submittedName>
</protein>
<dbReference type="EMBL" id="JACAGB010000009">
    <property type="protein sequence ID" value="KAF6343018.1"/>
    <property type="molecule type" value="Genomic_DNA"/>
</dbReference>
<evidence type="ECO:0000256" key="1">
    <source>
        <dbReference type="SAM" id="MobiDB-lite"/>
    </source>
</evidence>
<evidence type="ECO:0000313" key="2">
    <source>
        <dbReference type="EMBL" id="KAF6343018.1"/>
    </source>
</evidence>
<feature type="region of interest" description="Disordered" evidence="1">
    <location>
        <begin position="80"/>
        <end position="99"/>
    </location>
</feature>
<dbReference type="AlphaFoldDB" id="A0A7J7X0C1"/>
<keyword evidence="3" id="KW-1185">Reference proteome</keyword>
<sequence>MTQTHSERHRKSTHRCECPTTTNLRLLKGGQPLGFIHTEALAHLPAKDDLHVVSSQYSYQNTKQNKKTLETMVINKREKVKRRQHLPSAGSMQSRAGPPLKHRQLCQLPAPRGEAARGKKLCTLSVCCLCICSKSLR</sequence>
<evidence type="ECO:0000313" key="3">
    <source>
        <dbReference type="Proteomes" id="UP000558488"/>
    </source>
</evidence>
<name>A0A7J7X0C1_PIPKU</name>
<reference evidence="2 3" key="1">
    <citation type="journal article" date="2020" name="Nature">
        <title>Six reference-quality genomes reveal evolution of bat adaptations.</title>
        <authorList>
            <person name="Jebb D."/>
            <person name="Huang Z."/>
            <person name="Pippel M."/>
            <person name="Hughes G.M."/>
            <person name="Lavrichenko K."/>
            <person name="Devanna P."/>
            <person name="Winkler S."/>
            <person name="Jermiin L.S."/>
            <person name="Skirmuntt E.C."/>
            <person name="Katzourakis A."/>
            <person name="Burkitt-Gray L."/>
            <person name="Ray D.A."/>
            <person name="Sullivan K.A.M."/>
            <person name="Roscito J.G."/>
            <person name="Kirilenko B.M."/>
            <person name="Davalos L.M."/>
            <person name="Corthals A.P."/>
            <person name="Power M.L."/>
            <person name="Jones G."/>
            <person name="Ransome R.D."/>
            <person name="Dechmann D.K.N."/>
            <person name="Locatelli A.G."/>
            <person name="Puechmaille S.J."/>
            <person name="Fedrigo O."/>
            <person name="Jarvis E.D."/>
            <person name="Hiller M."/>
            <person name="Vernes S.C."/>
            <person name="Myers E.W."/>
            <person name="Teeling E.C."/>
        </authorList>
    </citation>
    <scope>NUCLEOTIDE SEQUENCE [LARGE SCALE GENOMIC DNA]</scope>
    <source>
        <strain evidence="2">MPipKuh1</strain>
        <tissue evidence="2">Flight muscle</tissue>
    </source>
</reference>
<gene>
    <name evidence="2" type="ORF">mPipKuh1_010744</name>
</gene>
<proteinExistence type="predicted"/>
<organism evidence="2 3">
    <name type="scientific">Pipistrellus kuhlii</name>
    <name type="common">Kuhl's pipistrelle</name>
    <dbReference type="NCBI Taxonomy" id="59472"/>
    <lineage>
        <taxon>Eukaryota</taxon>
        <taxon>Metazoa</taxon>
        <taxon>Chordata</taxon>
        <taxon>Craniata</taxon>
        <taxon>Vertebrata</taxon>
        <taxon>Euteleostomi</taxon>
        <taxon>Mammalia</taxon>
        <taxon>Eutheria</taxon>
        <taxon>Laurasiatheria</taxon>
        <taxon>Chiroptera</taxon>
        <taxon>Yangochiroptera</taxon>
        <taxon>Vespertilionidae</taxon>
        <taxon>Pipistrellus</taxon>
    </lineage>
</organism>
<accession>A0A7J7X0C1</accession>
<comment type="caution">
    <text evidence="2">The sequence shown here is derived from an EMBL/GenBank/DDBJ whole genome shotgun (WGS) entry which is preliminary data.</text>
</comment>